<keyword evidence="2" id="KW-1133">Transmembrane helix</keyword>
<dbReference type="OrthoDB" id="817978at2759"/>
<dbReference type="PANTHER" id="PTHR31718:SF31">
    <property type="entry name" value="OS01G0172800 PROTEIN"/>
    <property type="match status" value="1"/>
</dbReference>
<reference evidence="3" key="1">
    <citation type="journal article" date="2015" name="Nat. Genet.">
        <title>The pineapple genome and the evolution of CAM photosynthesis.</title>
        <authorList>
            <person name="Ming R."/>
            <person name="VanBuren R."/>
            <person name="Wai C.M."/>
            <person name="Tang H."/>
            <person name="Schatz M.C."/>
            <person name="Bowers J.E."/>
            <person name="Lyons E."/>
            <person name="Wang M.L."/>
            <person name="Chen J."/>
            <person name="Biggers E."/>
            <person name="Zhang J."/>
            <person name="Huang L."/>
            <person name="Zhang L."/>
            <person name="Miao W."/>
            <person name="Zhang J."/>
            <person name="Ye Z."/>
            <person name="Miao C."/>
            <person name="Lin Z."/>
            <person name="Wang H."/>
            <person name="Zhou H."/>
            <person name="Yim W.C."/>
            <person name="Priest H.D."/>
            <person name="Zheng C."/>
            <person name="Woodhouse M."/>
            <person name="Edger P.P."/>
            <person name="Guyot R."/>
            <person name="Guo H.B."/>
            <person name="Guo H."/>
            <person name="Zheng G."/>
            <person name="Singh R."/>
            <person name="Sharma A."/>
            <person name="Min X."/>
            <person name="Zheng Y."/>
            <person name="Lee H."/>
            <person name="Gurtowski J."/>
            <person name="Sedlazeck F.J."/>
            <person name="Harkess A."/>
            <person name="McKain M.R."/>
            <person name="Liao Z."/>
            <person name="Fang J."/>
            <person name="Liu J."/>
            <person name="Zhang X."/>
            <person name="Zhang Q."/>
            <person name="Hu W."/>
            <person name="Qin Y."/>
            <person name="Wang K."/>
            <person name="Chen L.Y."/>
            <person name="Shirley N."/>
            <person name="Lin Y.R."/>
            <person name="Liu L.Y."/>
            <person name="Hernandez A.G."/>
            <person name="Wright C.L."/>
            <person name="Bulone V."/>
            <person name="Tuskan G.A."/>
            <person name="Heath K."/>
            <person name="Zee F."/>
            <person name="Moore P.H."/>
            <person name="Sunkar R."/>
            <person name="Leebens-Mack J.H."/>
            <person name="Mockler T."/>
            <person name="Bennetzen J.L."/>
            <person name="Freeling M."/>
            <person name="Sankoff D."/>
            <person name="Paterson A.H."/>
            <person name="Zhu X."/>
            <person name="Yang X."/>
            <person name="Smith J.A."/>
            <person name="Cushman J.C."/>
            <person name="Paull R.E."/>
            <person name="Yu Q."/>
        </authorList>
    </citation>
    <scope>NUCLEOTIDE SEQUENCE [LARGE SCALE GENOMIC DNA]</scope>
    <source>
        <strain evidence="3">cv. F153</strain>
    </source>
</reference>
<dbReference type="PANTHER" id="PTHR31718">
    <property type="entry name" value="PLAT DOMAIN-CONTAINING PROTEIN"/>
    <property type="match status" value="1"/>
</dbReference>
<dbReference type="Gene3D" id="2.60.60.20">
    <property type="entry name" value="PLAT/LH2 domain"/>
    <property type="match status" value="1"/>
</dbReference>
<dbReference type="Pfam" id="PF06232">
    <property type="entry name" value="ATS3"/>
    <property type="match status" value="1"/>
</dbReference>
<dbReference type="RefSeq" id="XP_020097242.1">
    <property type="nucleotide sequence ID" value="XM_020241653.1"/>
</dbReference>
<evidence type="ECO:0000256" key="2">
    <source>
        <dbReference type="SAM" id="Phobius"/>
    </source>
</evidence>
<dbReference type="Gramene" id="Aco009744.1.mrna1">
    <property type="protein sequence ID" value="Aco009744.1.mrna1"/>
    <property type="gene ID" value="Aco009744.1.path1"/>
</dbReference>
<gene>
    <name evidence="4" type="primary">LOC109716303</name>
</gene>
<feature type="transmembrane region" description="Helical" evidence="2">
    <location>
        <begin position="38"/>
        <end position="59"/>
    </location>
</feature>
<sequence>MGSDGDRARSSSGGTNQPNQEKRRAQERTMVKLLLPKTLLHVLSLQFLLLLLLLCVSWGSSVVVSSGSEIVADHPPPHELRSFTIRENLQKEGEEAGRGRGSCSYTVKIRTSCSSPKITRDAISLAFGDLYRNEVYVPRLDDPSSGTFERCSTDTFKIKGPCGYGVCYLYLRRNGWDGWIPEWVQVYDPYYSRTVTFYYSTSLPNGVWYGFNQCPRATQTGTTAADPISRM</sequence>
<accession>A0A6P5FNK5</accession>
<evidence type="ECO:0000256" key="1">
    <source>
        <dbReference type="SAM" id="MobiDB-lite"/>
    </source>
</evidence>
<name>A0A6P5FNK5_ANACO</name>
<reference evidence="4" key="2">
    <citation type="submission" date="2025-08" db="UniProtKB">
        <authorList>
            <consortium name="RefSeq"/>
        </authorList>
    </citation>
    <scope>IDENTIFICATION</scope>
    <source>
        <tissue evidence="4">Leaf</tissue>
    </source>
</reference>
<proteinExistence type="predicted"/>
<dbReference type="SUPFAM" id="SSF49723">
    <property type="entry name" value="Lipase/lipooxygenase domain (PLAT/LH2 domain)"/>
    <property type="match status" value="1"/>
</dbReference>
<keyword evidence="2" id="KW-0472">Membrane</keyword>
<dbReference type="InterPro" id="IPR036392">
    <property type="entry name" value="PLAT/LH2_dom_sf"/>
</dbReference>
<dbReference type="Proteomes" id="UP000515123">
    <property type="component" value="Linkage group 10"/>
</dbReference>
<dbReference type="InterPro" id="IPR010417">
    <property type="entry name" value="Embryo-specific_ATS3"/>
</dbReference>
<evidence type="ECO:0000313" key="4">
    <source>
        <dbReference type="RefSeq" id="XP_020097242.1"/>
    </source>
</evidence>
<keyword evidence="3" id="KW-1185">Reference proteome</keyword>
<dbReference type="GeneID" id="109716303"/>
<dbReference type="CDD" id="cd00113">
    <property type="entry name" value="PLAT"/>
    <property type="match status" value="1"/>
</dbReference>
<keyword evidence="2" id="KW-0812">Transmembrane</keyword>
<feature type="region of interest" description="Disordered" evidence="1">
    <location>
        <begin position="1"/>
        <end position="25"/>
    </location>
</feature>
<organism evidence="3 4">
    <name type="scientific">Ananas comosus</name>
    <name type="common">Pineapple</name>
    <name type="synonym">Ananas ananas</name>
    <dbReference type="NCBI Taxonomy" id="4615"/>
    <lineage>
        <taxon>Eukaryota</taxon>
        <taxon>Viridiplantae</taxon>
        <taxon>Streptophyta</taxon>
        <taxon>Embryophyta</taxon>
        <taxon>Tracheophyta</taxon>
        <taxon>Spermatophyta</taxon>
        <taxon>Magnoliopsida</taxon>
        <taxon>Liliopsida</taxon>
        <taxon>Poales</taxon>
        <taxon>Bromeliaceae</taxon>
        <taxon>Bromelioideae</taxon>
        <taxon>Ananas</taxon>
    </lineage>
</organism>
<dbReference type="AlphaFoldDB" id="A0A6P5FNK5"/>
<protein>
    <submittedName>
        <fullName evidence="4">Embryo-specific protein ATS3A</fullName>
    </submittedName>
</protein>
<evidence type="ECO:0000313" key="3">
    <source>
        <dbReference type="Proteomes" id="UP000515123"/>
    </source>
</evidence>